<evidence type="ECO:0000313" key="14">
    <source>
        <dbReference type="Proteomes" id="UP000011721"/>
    </source>
</evidence>
<keyword evidence="7" id="KW-0067">ATP-binding</keyword>
<keyword evidence="9" id="KW-0472">Membrane</keyword>
<gene>
    <name evidence="13" type="ordered locus">UWK_03183</name>
</gene>
<keyword evidence="14" id="KW-1185">Reference proteome</keyword>
<dbReference type="InterPro" id="IPR000014">
    <property type="entry name" value="PAS"/>
</dbReference>
<dbReference type="STRING" id="1167006.UWK_03183"/>
<dbReference type="InterPro" id="IPR036097">
    <property type="entry name" value="HisK_dim/P_sf"/>
</dbReference>
<dbReference type="Pfam" id="PF02518">
    <property type="entry name" value="HATPase_c"/>
    <property type="match status" value="1"/>
</dbReference>
<sequence>MRIIKKHRLASVSPWVLAAACGLLAVIIAVFAVNNYRRDKALMTDILLEKGVTLIRFVASSSRSSIITGLRSGQDLAALWPGNVQRVLEHAAGHPGVRFLALVDNDGFILANSVPAARIQQVSKQTHDFLLAIDADASDTRTFNYRISTEDKGSVFQVAAYFSPITSRLLEQFSPQVMKNNSEGMGNRVMRLHGSNSTWKKRIESLSQKKYMILVELDMKQYNKRLQRQKLEIIILSIVLLLVGFGGWLSILTLEGLKGSQSRLRRVEAFRDILISSLPVGLIATDSKGQIVLYNKFSEELTGISEKIALGNNTGVFAKTEAIRSILDASGERRGVISQREVQLINAQGTCHTVQLNRMAIVDRDNQFVGILLMIQDLSQVKKLEKDLRRSERLAALGKMAAGVAHELRNPLSSIKGLALVLRSKFCIENNDRETANILVQEVERLNRSISELLDYARPQELQKSEFDLHALLQKSVSLLSIDAEAAGVEIVLDFPETLSPIYADEDRLSQVFLNLFLNSIQAMSDGGTLSVRSVKSGDVIVITVTDSGCGISSENLGRVFDPYFTTKPEGTGLGMAMSAKIVEEHGGSMVVDSKEGKGTSVVIEIPC</sequence>
<dbReference type="InterPro" id="IPR036890">
    <property type="entry name" value="HATPase_C_sf"/>
</dbReference>
<accession>M1PJG8</accession>
<evidence type="ECO:0000256" key="8">
    <source>
        <dbReference type="ARBA" id="ARBA00023012"/>
    </source>
</evidence>
<keyword evidence="9" id="KW-1133">Transmembrane helix</keyword>
<evidence type="ECO:0000256" key="9">
    <source>
        <dbReference type="SAM" id="Phobius"/>
    </source>
</evidence>
<evidence type="ECO:0000256" key="2">
    <source>
        <dbReference type="ARBA" id="ARBA00012438"/>
    </source>
</evidence>
<dbReference type="EMBL" id="CP003985">
    <property type="protein sequence ID" value="AGF79710.1"/>
    <property type="molecule type" value="Genomic_DNA"/>
</dbReference>
<comment type="catalytic activity">
    <reaction evidence="1">
        <text>ATP + protein L-histidine = ADP + protein N-phospho-L-histidine.</text>
        <dbReference type="EC" id="2.7.13.3"/>
    </reaction>
</comment>
<dbReference type="SUPFAM" id="SSF55785">
    <property type="entry name" value="PYP-like sensor domain (PAS domain)"/>
    <property type="match status" value="1"/>
</dbReference>
<dbReference type="SUPFAM" id="SSF47384">
    <property type="entry name" value="Homodimeric domain of signal transducing histidine kinase"/>
    <property type="match status" value="1"/>
</dbReference>
<evidence type="ECO:0000256" key="3">
    <source>
        <dbReference type="ARBA" id="ARBA00022553"/>
    </source>
</evidence>
<feature type="domain" description="Histidine kinase" evidence="10">
    <location>
        <begin position="403"/>
        <end position="608"/>
    </location>
</feature>
<dbReference type="CDD" id="cd00082">
    <property type="entry name" value="HisKA"/>
    <property type="match status" value="1"/>
</dbReference>
<keyword evidence="9" id="KW-0812">Transmembrane</keyword>
<keyword evidence="3" id="KW-0597">Phosphoprotein</keyword>
<dbReference type="InterPro" id="IPR003594">
    <property type="entry name" value="HATPase_dom"/>
</dbReference>
<dbReference type="PROSITE" id="PS50113">
    <property type="entry name" value="PAC"/>
    <property type="match status" value="1"/>
</dbReference>
<dbReference type="OrthoDB" id="9773941at2"/>
<organism evidence="13 14">
    <name type="scientific">Desulfocapsa sulfexigens (strain DSM 10523 / SB164P1)</name>
    <dbReference type="NCBI Taxonomy" id="1167006"/>
    <lineage>
        <taxon>Bacteria</taxon>
        <taxon>Pseudomonadati</taxon>
        <taxon>Thermodesulfobacteriota</taxon>
        <taxon>Desulfobulbia</taxon>
        <taxon>Desulfobulbales</taxon>
        <taxon>Desulfocapsaceae</taxon>
        <taxon>Desulfocapsa</taxon>
    </lineage>
</organism>
<dbReference type="Pfam" id="PF00512">
    <property type="entry name" value="HisKA"/>
    <property type="match status" value="1"/>
</dbReference>
<dbReference type="InterPro" id="IPR035965">
    <property type="entry name" value="PAS-like_dom_sf"/>
</dbReference>
<evidence type="ECO:0000256" key="1">
    <source>
        <dbReference type="ARBA" id="ARBA00000085"/>
    </source>
</evidence>
<evidence type="ECO:0000313" key="13">
    <source>
        <dbReference type="EMBL" id="AGF79710.1"/>
    </source>
</evidence>
<dbReference type="PRINTS" id="PR00344">
    <property type="entry name" value="BCTRLSENSOR"/>
</dbReference>
<reference evidence="14" key="1">
    <citation type="journal article" date="2013" name="Stand. Genomic Sci.">
        <title>Complete genome sequence of Desulfocapsa sulfexigens, a marine deltaproteobacterium specialized in disproportionating inorganic sulfur compounds.</title>
        <authorList>
            <person name="Finster K.W."/>
            <person name="Kjeldsen K.U."/>
            <person name="Kube M."/>
            <person name="Reinhardt R."/>
            <person name="Mussmann M."/>
            <person name="Amann R."/>
            <person name="Schreiber L."/>
        </authorList>
    </citation>
    <scope>NUCLEOTIDE SEQUENCE [LARGE SCALE GENOMIC DNA]</scope>
    <source>
        <strain evidence="14">DSM 10523 / SB164P1</strain>
    </source>
</reference>
<dbReference type="GO" id="GO:0005524">
    <property type="term" value="F:ATP binding"/>
    <property type="evidence" value="ECO:0007669"/>
    <property type="project" value="UniProtKB-KW"/>
</dbReference>
<dbReference type="CDD" id="cd00130">
    <property type="entry name" value="PAS"/>
    <property type="match status" value="1"/>
</dbReference>
<dbReference type="Gene3D" id="3.30.565.10">
    <property type="entry name" value="Histidine kinase-like ATPase, C-terminal domain"/>
    <property type="match status" value="1"/>
</dbReference>
<dbReference type="HOGENOM" id="CLU_000445_89_29_7"/>
<dbReference type="eggNOG" id="COG5000">
    <property type="taxonomic scope" value="Bacteria"/>
</dbReference>
<feature type="domain" description="PAC" evidence="12">
    <location>
        <begin position="338"/>
        <end position="390"/>
    </location>
</feature>
<dbReference type="PROSITE" id="PS50109">
    <property type="entry name" value="HIS_KIN"/>
    <property type="match status" value="1"/>
</dbReference>
<feature type="transmembrane region" description="Helical" evidence="9">
    <location>
        <begin position="233"/>
        <end position="254"/>
    </location>
</feature>
<evidence type="ECO:0000256" key="5">
    <source>
        <dbReference type="ARBA" id="ARBA00022741"/>
    </source>
</evidence>
<proteinExistence type="predicted"/>
<dbReference type="InterPro" id="IPR013767">
    <property type="entry name" value="PAS_fold"/>
</dbReference>
<feature type="transmembrane region" description="Helical" evidence="9">
    <location>
        <begin position="12"/>
        <end position="33"/>
    </location>
</feature>
<dbReference type="PROSITE" id="PS50112">
    <property type="entry name" value="PAS"/>
    <property type="match status" value="1"/>
</dbReference>
<dbReference type="PATRIC" id="fig|1167006.5.peg.3432"/>
<dbReference type="Pfam" id="PF00989">
    <property type="entry name" value="PAS"/>
    <property type="match status" value="1"/>
</dbReference>
<evidence type="ECO:0000259" key="11">
    <source>
        <dbReference type="PROSITE" id="PS50112"/>
    </source>
</evidence>
<feature type="domain" description="PAS" evidence="11">
    <location>
        <begin position="267"/>
        <end position="313"/>
    </location>
</feature>
<dbReference type="InterPro" id="IPR004358">
    <property type="entry name" value="Sig_transdc_His_kin-like_C"/>
</dbReference>
<dbReference type="SMART" id="SM00387">
    <property type="entry name" value="HATPase_c"/>
    <property type="match status" value="1"/>
</dbReference>
<dbReference type="PANTHER" id="PTHR43065:SF10">
    <property type="entry name" value="PEROXIDE STRESS-ACTIVATED HISTIDINE KINASE MAK3"/>
    <property type="match status" value="1"/>
</dbReference>
<dbReference type="GO" id="GO:0006355">
    <property type="term" value="P:regulation of DNA-templated transcription"/>
    <property type="evidence" value="ECO:0007669"/>
    <property type="project" value="InterPro"/>
</dbReference>
<dbReference type="KEGG" id="dsf:UWK_03183"/>
<dbReference type="AlphaFoldDB" id="M1PJG8"/>
<evidence type="ECO:0000256" key="4">
    <source>
        <dbReference type="ARBA" id="ARBA00022679"/>
    </source>
</evidence>
<dbReference type="Gene3D" id="3.30.450.20">
    <property type="entry name" value="PAS domain"/>
    <property type="match status" value="1"/>
</dbReference>
<dbReference type="PROSITE" id="PS51257">
    <property type="entry name" value="PROKAR_LIPOPROTEIN"/>
    <property type="match status" value="1"/>
</dbReference>
<protein>
    <recommendedName>
        <fullName evidence="2">histidine kinase</fullName>
        <ecNumber evidence="2">2.7.13.3</ecNumber>
    </recommendedName>
</protein>
<dbReference type="SUPFAM" id="SSF55874">
    <property type="entry name" value="ATPase domain of HSP90 chaperone/DNA topoisomerase II/histidine kinase"/>
    <property type="match status" value="1"/>
</dbReference>
<dbReference type="InterPro" id="IPR000700">
    <property type="entry name" value="PAS-assoc_C"/>
</dbReference>
<dbReference type="SMART" id="SM00388">
    <property type="entry name" value="HisKA"/>
    <property type="match status" value="1"/>
</dbReference>
<keyword evidence="8" id="KW-0902">Two-component regulatory system</keyword>
<dbReference type="RefSeq" id="WP_015405394.1">
    <property type="nucleotide sequence ID" value="NC_020304.1"/>
</dbReference>
<keyword evidence="6" id="KW-0418">Kinase</keyword>
<dbReference type="EC" id="2.7.13.3" evidence="2"/>
<evidence type="ECO:0000256" key="7">
    <source>
        <dbReference type="ARBA" id="ARBA00022840"/>
    </source>
</evidence>
<name>M1PJG8_DESSD</name>
<dbReference type="InterPro" id="IPR003661">
    <property type="entry name" value="HisK_dim/P_dom"/>
</dbReference>
<keyword evidence="4" id="KW-0808">Transferase</keyword>
<dbReference type="GO" id="GO:0000155">
    <property type="term" value="F:phosphorelay sensor kinase activity"/>
    <property type="evidence" value="ECO:0007669"/>
    <property type="project" value="InterPro"/>
</dbReference>
<evidence type="ECO:0000259" key="10">
    <source>
        <dbReference type="PROSITE" id="PS50109"/>
    </source>
</evidence>
<evidence type="ECO:0000259" key="12">
    <source>
        <dbReference type="PROSITE" id="PS50113"/>
    </source>
</evidence>
<dbReference type="Gene3D" id="1.10.287.130">
    <property type="match status" value="1"/>
</dbReference>
<evidence type="ECO:0000256" key="6">
    <source>
        <dbReference type="ARBA" id="ARBA00022777"/>
    </source>
</evidence>
<dbReference type="InterPro" id="IPR005467">
    <property type="entry name" value="His_kinase_dom"/>
</dbReference>
<dbReference type="Proteomes" id="UP000011721">
    <property type="component" value="Chromosome"/>
</dbReference>
<keyword evidence="5" id="KW-0547">Nucleotide-binding</keyword>
<dbReference type="NCBIfam" id="TIGR00229">
    <property type="entry name" value="sensory_box"/>
    <property type="match status" value="1"/>
</dbReference>
<dbReference type="PANTHER" id="PTHR43065">
    <property type="entry name" value="SENSOR HISTIDINE KINASE"/>
    <property type="match status" value="1"/>
</dbReference>